<name>A0A0D2CDR8_9EURO</name>
<dbReference type="HOGENOM" id="CLU_1245222_0_0_1"/>
<feature type="region of interest" description="Disordered" evidence="1">
    <location>
        <begin position="156"/>
        <end position="223"/>
    </location>
</feature>
<gene>
    <name evidence="3" type="ORF">PV07_05127</name>
</gene>
<proteinExistence type="predicted"/>
<feature type="transmembrane region" description="Helical" evidence="2">
    <location>
        <begin position="30"/>
        <end position="55"/>
    </location>
</feature>
<evidence type="ECO:0000313" key="3">
    <source>
        <dbReference type="EMBL" id="KIW29303.1"/>
    </source>
</evidence>
<keyword evidence="2" id="KW-1133">Transmembrane helix</keyword>
<dbReference type="RefSeq" id="XP_016249519.1">
    <property type="nucleotide sequence ID" value="XM_016392000.1"/>
</dbReference>
<organism evidence="3 4">
    <name type="scientific">Cladophialophora immunda</name>
    <dbReference type="NCBI Taxonomy" id="569365"/>
    <lineage>
        <taxon>Eukaryota</taxon>
        <taxon>Fungi</taxon>
        <taxon>Dikarya</taxon>
        <taxon>Ascomycota</taxon>
        <taxon>Pezizomycotina</taxon>
        <taxon>Eurotiomycetes</taxon>
        <taxon>Chaetothyriomycetidae</taxon>
        <taxon>Chaetothyriales</taxon>
        <taxon>Herpotrichiellaceae</taxon>
        <taxon>Cladophialophora</taxon>
    </lineage>
</organism>
<dbReference type="AlphaFoldDB" id="A0A0D2CDR8"/>
<keyword evidence="2" id="KW-0812">Transmembrane</keyword>
<dbReference type="OrthoDB" id="4151543at2759"/>
<evidence type="ECO:0000256" key="1">
    <source>
        <dbReference type="SAM" id="MobiDB-lite"/>
    </source>
</evidence>
<accession>A0A0D2CDR8</accession>
<dbReference type="GeneID" id="27344321"/>
<sequence>MPVIPFHRTAFISEEKGIALAPREAEENSYWIFFLVFGSIVGFALLSAMAGLISARCCSKRGDRKIIEKLAAEIDDTQRTHVVSASASSRSSLTLVEDPIVERRRANMASLNALVGREERVYADKKRSRRSRGRKSSSVALPVTLATLRKWAKRSTLSGDHNSPQPSNHASPISGPSSADPIPAHPIPLHCKSRCQISTSTNYDEPSRVIEAIRSHTKQTTAA</sequence>
<keyword evidence="4" id="KW-1185">Reference proteome</keyword>
<reference evidence="3 4" key="1">
    <citation type="submission" date="2015-01" db="EMBL/GenBank/DDBJ databases">
        <title>The Genome Sequence of Cladophialophora immunda CBS83496.</title>
        <authorList>
            <consortium name="The Broad Institute Genomics Platform"/>
            <person name="Cuomo C."/>
            <person name="de Hoog S."/>
            <person name="Gorbushina A."/>
            <person name="Stielow B."/>
            <person name="Teixiera M."/>
            <person name="Abouelleil A."/>
            <person name="Chapman S.B."/>
            <person name="Priest M."/>
            <person name="Young S.K."/>
            <person name="Wortman J."/>
            <person name="Nusbaum C."/>
            <person name="Birren B."/>
        </authorList>
    </citation>
    <scope>NUCLEOTIDE SEQUENCE [LARGE SCALE GENOMIC DNA]</scope>
    <source>
        <strain evidence="3 4">CBS 83496</strain>
    </source>
</reference>
<keyword evidence="2" id="KW-0472">Membrane</keyword>
<feature type="compositionally biased region" description="Polar residues" evidence="1">
    <location>
        <begin position="156"/>
        <end position="177"/>
    </location>
</feature>
<dbReference type="EMBL" id="KN847042">
    <property type="protein sequence ID" value="KIW29303.1"/>
    <property type="molecule type" value="Genomic_DNA"/>
</dbReference>
<feature type="compositionally biased region" description="Polar residues" evidence="1">
    <location>
        <begin position="195"/>
        <end position="204"/>
    </location>
</feature>
<protein>
    <submittedName>
        <fullName evidence="3">Uncharacterized protein</fullName>
    </submittedName>
</protein>
<evidence type="ECO:0000313" key="4">
    <source>
        <dbReference type="Proteomes" id="UP000054466"/>
    </source>
</evidence>
<dbReference type="VEuPathDB" id="FungiDB:PV07_05127"/>
<dbReference type="Proteomes" id="UP000054466">
    <property type="component" value="Unassembled WGS sequence"/>
</dbReference>
<feature type="compositionally biased region" description="Basic and acidic residues" evidence="1">
    <location>
        <begin position="205"/>
        <end position="214"/>
    </location>
</feature>
<evidence type="ECO:0000256" key="2">
    <source>
        <dbReference type="SAM" id="Phobius"/>
    </source>
</evidence>